<dbReference type="InterPro" id="IPR005828">
    <property type="entry name" value="MFS_sugar_transport-like"/>
</dbReference>
<evidence type="ECO:0000313" key="6">
    <source>
        <dbReference type="EMBL" id="KAF6207924.1"/>
    </source>
</evidence>
<reference evidence="6" key="1">
    <citation type="journal article" date="2021" name="Mol. Ecol. Resour.">
        <title>Apolygus lucorum genome provides insights into omnivorousness and mesophyll feeding.</title>
        <authorList>
            <person name="Liu Y."/>
            <person name="Liu H."/>
            <person name="Wang H."/>
            <person name="Huang T."/>
            <person name="Liu B."/>
            <person name="Yang B."/>
            <person name="Yin L."/>
            <person name="Li B."/>
            <person name="Zhang Y."/>
            <person name="Zhang S."/>
            <person name="Jiang F."/>
            <person name="Zhang X."/>
            <person name="Ren Y."/>
            <person name="Wang B."/>
            <person name="Wang S."/>
            <person name="Lu Y."/>
            <person name="Wu K."/>
            <person name="Fan W."/>
            <person name="Wang G."/>
        </authorList>
    </citation>
    <scope>NUCLEOTIDE SEQUENCE</scope>
    <source>
        <strain evidence="6">12Hb</strain>
    </source>
</reference>
<evidence type="ECO:0000256" key="1">
    <source>
        <dbReference type="ARBA" id="ARBA00004141"/>
    </source>
</evidence>
<dbReference type="EMBL" id="WIXP02000007">
    <property type="protein sequence ID" value="KAF6207924.1"/>
    <property type="molecule type" value="Genomic_DNA"/>
</dbReference>
<evidence type="ECO:0000259" key="5">
    <source>
        <dbReference type="PROSITE" id="PS50850"/>
    </source>
</evidence>
<comment type="subcellular location">
    <subcellularLocation>
        <location evidence="1">Membrane</location>
        <topology evidence="1">Multi-pass membrane protein</topology>
    </subcellularLocation>
</comment>
<dbReference type="GO" id="GO:0016020">
    <property type="term" value="C:membrane"/>
    <property type="evidence" value="ECO:0007669"/>
    <property type="project" value="UniProtKB-SubCell"/>
</dbReference>
<dbReference type="AlphaFoldDB" id="A0A6A4K299"/>
<dbReference type="InterPro" id="IPR036259">
    <property type="entry name" value="MFS_trans_sf"/>
</dbReference>
<evidence type="ECO:0000313" key="7">
    <source>
        <dbReference type="Proteomes" id="UP000466442"/>
    </source>
</evidence>
<keyword evidence="3" id="KW-1133">Transmembrane helix</keyword>
<dbReference type="SUPFAM" id="SSF103473">
    <property type="entry name" value="MFS general substrate transporter"/>
    <property type="match status" value="1"/>
</dbReference>
<keyword evidence="2" id="KW-0812">Transmembrane</keyword>
<evidence type="ECO:0000256" key="2">
    <source>
        <dbReference type="ARBA" id="ARBA00022692"/>
    </source>
</evidence>
<dbReference type="PROSITE" id="PS50850">
    <property type="entry name" value="MFS"/>
    <property type="match status" value="1"/>
</dbReference>
<evidence type="ECO:0000256" key="3">
    <source>
        <dbReference type="ARBA" id="ARBA00022989"/>
    </source>
</evidence>
<dbReference type="OrthoDB" id="6884957at2759"/>
<feature type="domain" description="Major facilitator superfamily (MFS) profile" evidence="5">
    <location>
        <begin position="103"/>
        <end position="532"/>
    </location>
</feature>
<dbReference type="CDD" id="cd17317">
    <property type="entry name" value="MFS_SLC22"/>
    <property type="match status" value="1"/>
</dbReference>
<evidence type="ECO:0000256" key="4">
    <source>
        <dbReference type="ARBA" id="ARBA00023136"/>
    </source>
</evidence>
<sequence>MMDEGKKKSALDANSNLKSDGEPMDFDDMLPHIGEFGLYQKLLFLMMIPFLFSVAFVYFAQIFITLVPEEHCCRVPELDDLPAYKRLALSIPHNGEGYDKCRVYVANWTEVLMSGREVADTNWPTIPCNKGWEYNFTDIPYETIATELDWVCENAALPHVSTAVFFLGAIVGGLVFGWMADRFGRIPALIGANMAGLVGGILTAFSGSFWQFTACRFLVGLAFDNCFTMMYILVLEYVGPRWRTFVANMSIALFFTLAACLLPWLALWVSDWRWYMIVTTFPLISAIFAPFTVPESARWLVSQGKTEKAIRIIKKFEKLNNKHVDPAIYKEFSASCEKAASSEDAQNTYSVLDLFKSPRLRNTTILLIVIWMAISLTFDGHVRNVGSLGLDVFWTFTIAAATECPADVFLTFVLDRWGRRWLACATMILAGIFSLAATAVPAGLPSASLAIMGRFSVNISYNIGLQYAAELLPTVVRAQGVALIHIMGYVASIISPFVVYLATIDTNLPLIVLGVVGIVGGVLSLYLPETMDKELPQTLRDGEEFGKDQKMWHFPCIKSSGDVESKPEVYLRRSNSTMRASVRGEHFRSSLINRSGRRRLQVSAEAPAVLQEVTSDNINEICPQAHKPVAA</sequence>
<protein>
    <recommendedName>
        <fullName evidence="5">Major facilitator superfamily (MFS) profile domain-containing protein</fullName>
    </recommendedName>
</protein>
<dbReference type="Proteomes" id="UP000466442">
    <property type="component" value="Unassembled WGS sequence"/>
</dbReference>
<dbReference type="Pfam" id="PF00083">
    <property type="entry name" value="Sugar_tr"/>
    <property type="match status" value="1"/>
</dbReference>
<keyword evidence="7" id="KW-1185">Reference proteome</keyword>
<name>A0A6A4K299_APOLU</name>
<dbReference type="PANTHER" id="PTHR24064">
    <property type="entry name" value="SOLUTE CARRIER FAMILY 22 MEMBER"/>
    <property type="match status" value="1"/>
</dbReference>
<keyword evidence="4" id="KW-0472">Membrane</keyword>
<organism evidence="6 7">
    <name type="scientific">Apolygus lucorum</name>
    <name type="common">Small green plant bug</name>
    <name type="synonym">Lygocoris lucorum</name>
    <dbReference type="NCBI Taxonomy" id="248454"/>
    <lineage>
        <taxon>Eukaryota</taxon>
        <taxon>Metazoa</taxon>
        <taxon>Ecdysozoa</taxon>
        <taxon>Arthropoda</taxon>
        <taxon>Hexapoda</taxon>
        <taxon>Insecta</taxon>
        <taxon>Pterygota</taxon>
        <taxon>Neoptera</taxon>
        <taxon>Paraneoptera</taxon>
        <taxon>Hemiptera</taxon>
        <taxon>Heteroptera</taxon>
        <taxon>Panheteroptera</taxon>
        <taxon>Cimicomorpha</taxon>
        <taxon>Miridae</taxon>
        <taxon>Mirini</taxon>
        <taxon>Apolygus</taxon>
    </lineage>
</organism>
<comment type="caution">
    <text evidence="6">The sequence shown here is derived from an EMBL/GenBank/DDBJ whole genome shotgun (WGS) entry which is preliminary data.</text>
</comment>
<proteinExistence type="predicted"/>
<dbReference type="InterPro" id="IPR020846">
    <property type="entry name" value="MFS_dom"/>
</dbReference>
<accession>A0A6A4K299</accession>
<dbReference type="GO" id="GO:0022857">
    <property type="term" value="F:transmembrane transporter activity"/>
    <property type="evidence" value="ECO:0007669"/>
    <property type="project" value="InterPro"/>
</dbReference>
<dbReference type="Gene3D" id="1.20.1250.20">
    <property type="entry name" value="MFS general substrate transporter like domains"/>
    <property type="match status" value="1"/>
</dbReference>
<gene>
    <name evidence="6" type="ORF">GE061_016373</name>
</gene>